<evidence type="ECO:0000313" key="1">
    <source>
        <dbReference type="EMBL" id="KAI3793154.1"/>
    </source>
</evidence>
<proteinExistence type="predicted"/>
<reference evidence="2" key="1">
    <citation type="journal article" date="2022" name="Mol. Ecol. Resour.">
        <title>The genomes of chicory, endive, great burdock and yacon provide insights into Asteraceae palaeo-polyploidization history and plant inulin production.</title>
        <authorList>
            <person name="Fan W."/>
            <person name="Wang S."/>
            <person name="Wang H."/>
            <person name="Wang A."/>
            <person name="Jiang F."/>
            <person name="Liu H."/>
            <person name="Zhao H."/>
            <person name="Xu D."/>
            <person name="Zhang Y."/>
        </authorList>
    </citation>
    <scope>NUCLEOTIDE SEQUENCE [LARGE SCALE GENOMIC DNA]</scope>
    <source>
        <strain evidence="2">cv. Yunnan</strain>
    </source>
</reference>
<name>A0ACB9HBK1_9ASTR</name>
<organism evidence="1 2">
    <name type="scientific">Smallanthus sonchifolius</name>
    <dbReference type="NCBI Taxonomy" id="185202"/>
    <lineage>
        <taxon>Eukaryota</taxon>
        <taxon>Viridiplantae</taxon>
        <taxon>Streptophyta</taxon>
        <taxon>Embryophyta</taxon>
        <taxon>Tracheophyta</taxon>
        <taxon>Spermatophyta</taxon>
        <taxon>Magnoliopsida</taxon>
        <taxon>eudicotyledons</taxon>
        <taxon>Gunneridae</taxon>
        <taxon>Pentapetalae</taxon>
        <taxon>asterids</taxon>
        <taxon>campanulids</taxon>
        <taxon>Asterales</taxon>
        <taxon>Asteraceae</taxon>
        <taxon>Asteroideae</taxon>
        <taxon>Heliantheae alliance</taxon>
        <taxon>Millerieae</taxon>
        <taxon>Smallanthus</taxon>
    </lineage>
</organism>
<protein>
    <submittedName>
        <fullName evidence="1">Uncharacterized protein</fullName>
    </submittedName>
</protein>
<evidence type="ECO:0000313" key="2">
    <source>
        <dbReference type="Proteomes" id="UP001056120"/>
    </source>
</evidence>
<keyword evidence="2" id="KW-1185">Reference proteome</keyword>
<gene>
    <name evidence="1" type="ORF">L1987_35769</name>
</gene>
<comment type="caution">
    <text evidence="1">The sequence shown here is derived from an EMBL/GenBank/DDBJ whole genome shotgun (WGS) entry which is preliminary data.</text>
</comment>
<dbReference type="EMBL" id="CM042029">
    <property type="protein sequence ID" value="KAI3793154.1"/>
    <property type="molecule type" value="Genomic_DNA"/>
</dbReference>
<accession>A0ACB9HBK1</accession>
<reference evidence="1 2" key="2">
    <citation type="journal article" date="2022" name="Mol. Ecol. Resour.">
        <title>The genomes of chicory, endive, great burdock and yacon provide insights into Asteraceae paleo-polyploidization history and plant inulin production.</title>
        <authorList>
            <person name="Fan W."/>
            <person name="Wang S."/>
            <person name="Wang H."/>
            <person name="Wang A."/>
            <person name="Jiang F."/>
            <person name="Liu H."/>
            <person name="Zhao H."/>
            <person name="Xu D."/>
            <person name="Zhang Y."/>
        </authorList>
    </citation>
    <scope>NUCLEOTIDE SEQUENCE [LARGE SCALE GENOMIC DNA]</scope>
    <source>
        <strain evidence="2">cv. Yunnan</strain>
        <tissue evidence="1">Leaves</tissue>
    </source>
</reference>
<dbReference type="Proteomes" id="UP001056120">
    <property type="component" value="Linkage Group LG12"/>
</dbReference>
<sequence>MRVMKKMLAVYSLHIREGYRLLLNRVYKISHPPSSPPSNADTMTEQMVATGASQSATIVAASVWSSHSRHLYRRARRLPPPPLNRRPARVQQSSFVAEETIRSRTTTRIRSFDYTY</sequence>